<evidence type="ECO:0000313" key="4">
    <source>
        <dbReference type="Proteomes" id="UP000005240"/>
    </source>
</evidence>
<dbReference type="Proteomes" id="UP000005240">
    <property type="component" value="Unassembled WGS sequence"/>
</dbReference>
<evidence type="ECO:0000313" key="2">
    <source>
        <dbReference type="EMBL" id="OAV85104.1"/>
    </source>
</evidence>
<dbReference type="AlphaFoldDB" id="A0A180FXE7"/>
<evidence type="ECO:0000313" key="3">
    <source>
        <dbReference type="EnsemblFungi" id="PTTG_30788-t43_1-p1"/>
    </source>
</evidence>
<name>A0A180FXE7_PUCT1</name>
<organism evidence="2">
    <name type="scientific">Puccinia triticina (isolate 1-1 / race 1 (BBBD))</name>
    <name type="common">Brown leaf rust fungus</name>
    <dbReference type="NCBI Taxonomy" id="630390"/>
    <lineage>
        <taxon>Eukaryota</taxon>
        <taxon>Fungi</taxon>
        <taxon>Dikarya</taxon>
        <taxon>Basidiomycota</taxon>
        <taxon>Pucciniomycotina</taxon>
        <taxon>Pucciniomycetes</taxon>
        <taxon>Pucciniales</taxon>
        <taxon>Pucciniaceae</taxon>
        <taxon>Puccinia</taxon>
    </lineage>
</organism>
<reference evidence="3" key="4">
    <citation type="submission" date="2025-05" db="UniProtKB">
        <authorList>
            <consortium name="EnsemblFungi"/>
        </authorList>
    </citation>
    <scope>IDENTIFICATION</scope>
    <source>
        <strain evidence="3">isolate 1-1 / race 1 (BBBD)</strain>
    </source>
</reference>
<dbReference type="EMBL" id="ADAS02006947">
    <property type="protein sequence ID" value="OAV85104.1"/>
    <property type="molecule type" value="Genomic_DNA"/>
</dbReference>
<protein>
    <submittedName>
        <fullName evidence="2 3">Uncharacterized protein</fullName>
    </submittedName>
</protein>
<keyword evidence="1" id="KW-0732">Signal</keyword>
<reference evidence="3 4" key="3">
    <citation type="journal article" date="2017" name="G3 (Bethesda)">
        <title>Comparative analysis highlights variable genome content of wheat rusts and divergence of the mating loci.</title>
        <authorList>
            <person name="Cuomo C.A."/>
            <person name="Bakkeren G."/>
            <person name="Khalil H.B."/>
            <person name="Panwar V."/>
            <person name="Joly D."/>
            <person name="Linning R."/>
            <person name="Sakthikumar S."/>
            <person name="Song X."/>
            <person name="Adiconis X."/>
            <person name="Fan L."/>
            <person name="Goldberg J.M."/>
            <person name="Levin J.Z."/>
            <person name="Young S."/>
            <person name="Zeng Q."/>
            <person name="Anikster Y."/>
            <person name="Bruce M."/>
            <person name="Wang M."/>
            <person name="Yin C."/>
            <person name="McCallum B."/>
            <person name="Szabo L.J."/>
            <person name="Hulbert S."/>
            <person name="Chen X."/>
            <person name="Fellers J.P."/>
        </authorList>
    </citation>
    <scope>NUCLEOTIDE SEQUENCE</scope>
    <source>
        <strain evidence="4">Isolate 1-1 / race 1 (BBBD)</strain>
        <strain evidence="3">isolate 1-1 / race 1 (BBBD)</strain>
    </source>
</reference>
<dbReference type="VEuPathDB" id="FungiDB:PTTG_30788"/>
<feature type="signal peptide" evidence="1">
    <location>
        <begin position="1"/>
        <end position="22"/>
    </location>
</feature>
<evidence type="ECO:0000256" key="1">
    <source>
        <dbReference type="SAM" id="SignalP"/>
    </source>
</evidence>
<feature type="chain" id="PRO_5008109442" evidence="1">
    <location>
        <begin position="23"/>
        <end position="101"/>
    </location>
</feature>
<reference evidence="2" key="1">
    <citation type="submission" date="2009-11" db="EMBL/GenBank/DDBJ databases">
        <authorList>
            <consortium name="The Broad Institute Genome Sequencing Platform"/>
            <person name="Ward D."/>
            <person name="Feldgarden M."/>
            <person name="Earl A."/>
            <person name="Young S.K."/>
            <person name="Zeng Q."/>
            <person name="Koehrsen M."/>
            <person name="Alvarado L."/>
            <person name="Berlin A."/>
            <person name="Bochicchio J."/>
            <person name="Borenstein D."/>
            <person name="Chapman S.B."/>
            <person name="Chen Z."/>
            <person name="Engels R."/>
            <person name="Freedman E."/>
            <person name="Gellesch M."/>
            <person name="Goldberg J."/>
            <person name="Griggs A."/>
            <person name="Gujja S."/>
            <person name="Heilman E."/>
            <person name="Heiman D."/>
            <person name="Hepburn T."/>
            <person name="Howarth C."/>
            <person name="Jen D."/>
            <person name="Larson L."/>
            <person name="Lewis B."/>
            <person name="Mehta T."/>
            <person name="Park D."/>
            <person name="Pearson M."/>
            <person name="Roberts A."/>
            <person name="Saif S."/>
            <person name="Shea T."/>
            <person name="Shenoy N."/>
            <person name="Sisk P."/>
            <person name="Stolte C."/>
            <person name="Sykes S."/>
            <person name="Thomson T."/>
            <person name="Walk T."/>
            <person name="White J."/>
            <person name="Yandava C."/>
            <person name="Izard J."/>
            <person name="Baranova O.V."/>
            <person name="Blanton J.M."/>
            <person name="Tanner A.C."/>
            <person name="Dewhirst F.E."/>
            <person name="Haas B."/>
            <person name="Nusbaum C."/>
            <person name="Birren B."/>
        </authorList>
    </citation>
    <scope>NUCLEOTIDE SEQUENCE [LARGE SCALE GENOMIC DNA]</scope>
    <source>
        <strain evidence="2">1-1 BBBD Race 1</strain>
    </source>
</reference>
<sequence length="101" mass="10874">MHFSTSSIIVVTMALVCQLSKAASTPPTKATTVIFKCEDPNTLAACTSVYNRDDNGNALSFTFLPANKVVDPKNPDPTKNILGTTALTQTWRQTTAASRVR</sequence>
<accession>A0A180FXE7</accession>
<gene>
    <name evidence="2" type="ORF">PTTG_30788</name>
</gene>
<proteinExistence type="predicted"/>
<dbReference type="EnsemblFungi" id="PTTG_30788-t43_1">
    <property type="protein sequence ID" value="PTTG_30788-t43_1-p1"/>
    <property type="gene ID" value="PTTG_30788"/>
</dbReference>
<reference evidence="2" key="2">
    <citation type="submission" date="2016-05" db="EMBL/GenBank/DDBJ databases">
        <title>Comparative analysis highlights variable genome content of wheat rusts and divergence of the mating loci.</title>
        <authorList>
            <person name="Cuomo C.A."/>
            <person name="Bakkeren G."/>
            <person name="Szabo L."/>
            <person name="Khalil H."/>
            <person name="Joly D."/>
            <person name="Goldberg J."/>
            <person name="Young S."/>
            <person name="Zeng Q."/>
            <person name="Fellers J."/>
        </authorList>
    </citation>
    <scope>NUCLEOTIDE SEQUENCE [LARGE SCALE GENOMIC DNA]</scope>
    <source>
        <strain evidence="2">1-1 BBBD Race 1</strain>
    </source>
</reference>
<keyword evidence="4" id="KW-1185">Reference proteome</keyword>